<feature type="non-terminal residue" evidence="9">
    <location>
        <position position="1"/>
    </location>
</feature>
<keyword evidence="3" id="KW-0732">Signal</keyword>
<comment type="caution">
    <text evidence="9">The sequence shown here is derived from an EMBL/GenBank/DDBJ whole genome shotgun (WGS) entry which is preliminary data.</text>
</comment>
<reference evidence="9" key="1">
    <citation type="submission" date="2020-11" db="EMBL/GenBank/DDBJ databases">
        <authorList>
            <consortium name="DOE Joint Genome Institute"/>
            <person name="Ahrendt S."/>
            <person name="Riley R."/>
            <person name="Andreopoulos W."/>
            <person name="Labutti K."/>
            <person name="Pangilinan J."/>
            <person name="Ruiz-Duenas F.J."/>
            <person name="Barrasa J.M."/>
            <person name="Sanchez-Garcia M."/>
            <person name="Camarero S."/>
            <person name="Miyauchi S."/>
            <person name="Serrano A."/>
            <person name="Linde D."/>
            <person name="Babiker R."/>
            <person name="Drula E."/>
            <person name="Ayuso-Fernandez I."/>
            <person name="Pacheco R."/>
            <person name="Padilla G."/>
            <person name="Ferreira P."/>
            <person name="Barriuso J."/>
            <person name="Kellner H."/>
            <person name="Castanera R."/>
            <person name="Alfaro M."/>
            <person name="Ramirez L."/>
            <person name="Pisabarro A.G."/>
            <person name="Kuo A."/>
            <person name="Tritt A."/>
            <person name="Lipzen A."/>
            <person name="He G."/>
            <person name="Yan M."/>
            <person name="Ng V."/>
            <person name="Cullen D."/>
            <person name="Martin F."/>
            <person name="Rosso M.-N."/>
            <person name="Henrissat B."/>
            <person name="Hibbett D."/>
            <person name="Martinez A.T."/>
            <person name="Grigoriev I.V."/>
        </authorList>
    </citation>
    <scope>NUCLEOTIDE SEQUENCE</scope>
    <source>
        <strain evidence="9">MF-IS2</strain>
    </source>
</reference>
<evidence type="ECO:0000256" key="5">
    <source>
        <dbReference type="ARBA" id="ARBA00023136"/>
    </source>
</evidence>
<evidence type="ECO:0000256" key="7">
    <source>
        <dbReference type="SAM" id="Phobius"/>
    </source>
</evidence>
<dbReference type="GO" id="GO:0072546">
    <property type="term" value="C:EMC complex"/>
    <property type="evidence" value="ECO:0007669"/>
    <property type="project" value="TreeGrafter"/>
</dbReference>
<evidence type="ECO:0000256" key="4">
    <source>
        <dbReference type="ARBA" id="ARBA00022989"/>
    </source>
</evidence>
<keyword evidence="4 7" id="KW-1133">Transmembrane helix</keyword>
<proteinExistence type="predicted"/>
<keyword evidence="10" id="KW-1185">Reference proteome</keyword>
<feature type="transmembrane region" description="Helical" evidence="7">
    <location>
        <begin position="120"/>
        <end position="141"/>
    </location>
</feature>
<feature type="domain" description="ER membrane protein complex subunit 7 beta-sandwich" evidence="8">
    <location>
        <begin position="25"/>
        <end position="130"/>
    </location>
</feature>
<dbReference type="InterPro" id="IPR019008">
    <property type="entry name" value="Beta_sandwich_EMC7"/>
</dbReference>
<keyword evidence="5 7" id="KW-0472">Membrane</keyword>
<evidence type="ECO:0000256" key="1">
    <source>
        <dbReference type="ARBA" id="ARBA00004167"/>
    </source>
</evidence>
<evidence type="ECO:0000256" key="2">
    <source>
        <dbReference type="ARBA" id="ARBA00022692"/>
    </source>
</evidence>
<evidence type="ECO:0000256" key="3">
    <source>
        <dbReference type="ARBA" id="ARBA00022729"/>
    </source>
</evidence>
<evidence type="ECO:0000259" key="8">
    <source>
        <dbReference type="Pfam" id="PF09430"/>
    </source>
</evidence>
<dbReference type="PANTHER" id="PTHR13605">
    <property type="entry name" value="ER MEMBRANE PROTEIN COMPLEX SUBUNIT 7"/>
    <property type="match status" value="1"/>
</dbReference>
<evidence type="ECO:0000313" key="10">
    <source>
        <dbReference type="Proteomes" id="UP000807342"/>
    </source>
</evidence>
<gene>
    <name evidence="9" type="ORF">P691DRAFT_841061</name>
</gene>
<name>A0A9P6BZS6_9AGAR</name>
<dbReference type="Pfam" id="PF09430">
    <property type="entry name" value="EMC7_beta-sandw"/>
    <property type="match status" value="1"/>
</dbReference>
<dbReference type="OrthoDB" id="27095at2759"/>
<dbReference type="EMBL" id="MU151442">
    <property type="protein sequence ID" value="KAF9443708.1"/>
    <property type="molecule type" value="Genomic_DNA"/>
</dbReference>
<keyword evidence="2 7" id="KW-0812">Transmembrane</keyword>
<evidence type="ECO:0000256" key="6">
    <source>
        <dbReference type="SAM" id="MobiDB-lite"/>
    </source>
</evidence>
<dbReference type="PANTHER" id="PTHR13605:SF4">
    <property type="entry name" value="ER MEMBRANE PROTEIN COMPLEX SUBUNIT 7"/>
    <property type="match status" value="1"/>
</dbReference>
<evidence type="ECO:0000313" key="9">
    <source>
        <dbReference type="EMBL" id="KAF9443708.1"/>
    </source>
</evidence>
<dbReference type="AlphaFoldDB" id="A0A9P6BZS6"/>
<sequence>IVAALDLNGQIIWNDVCPGATTLGHAKVVLDNGRLSGGVMGDGGFTIPNVPTGAYLLSVISHDHSFDHLRVDVTNETVNAYPYTLGTPFNPPSTVSLPYPLKLTPKEKLDFFVPPQSFNLYSLLTNPMVLFAVGGLVLFAVNSLVDVQALQEAAKQVDERWVPSCSYPMNCITTVSSPTRMRGITDGHDQARSGPVKRGTKRSRR</sequence>
<feature type="region of interest" description="Disordered" evidence="6">
    <location>
        <begin position="178"/>
        <end position="205"/>
    </location>
</feature>
<protein>
    <recommendedName>
        <fullName evidence="8">ER membrane protein complex subunit 7 beta-sandwich domain-containing protein</fullName>
    </recommendedName>
</protein>
<dbReference type="InterPro" id="IPR039163">
    <property type="entry name" value="EMC7"/>
</dbReference>
<dbReference type="Proteomes" id="UP000807342">
    <property type="component" value="Unassembled WGS sequence"/>
</dbReference>
<accession>A0A9P6BZS6</accession>
<comment type="subcellular location">
    <subcellularLocation>
        <location evidence="1">Membrane</location>
        <topology evidence="1">Single-pass membrane protein</topology>
    </subcellularLocation>
</comment>
<organism evidence="9 10">
    <name type="scientific">Macrolepiota fuliginosa MF-IS2</name>
    <dbReference type="NCBI Taxonomy" id="1400762"/>
    <lineage>
        <taxon>Eukaryota</taxon>
        <taxon>Fungi</taxon>
        <taxon>Dikarya</taxon>
        <taxon>Basidiomycota</taxon>
        <taxon>Agaricomycotina</taxon>
        <taxon>Agaricomycetes</taxon>
        <taxon>Agaricomycetidae</taxon>
        <taxon>Agaricales</taxon>
        <taxon>Agaricineae</taxon>
        <taxon>Agaricaceae</taxon>
        <taxon>Macrolepiota</taxon>
    </lineage>
</organism>